<sequence>MLTKTYRAMVQEWYFKRREVAANMKYEITDWVANKVQKRKLKCSAWFVNDVNQYQYQVLDGRYNREVNFMTGLCECRKWQLSGILCGDVIDVTRFLGLTYCVQFVAEWFKKEKYQGTYAESIHFLGEMQEWKFPSHIHPVIPLQMDIPQPGRPKIQTVYNLRARIQEVYIVADAMKRDTNVANEKNYLSMSRLITSPPGRKFVGGLVATVDPVELDSFSSDQMKLILTNCLGYNENSPTFVYMKKPNCSLDSGLVPLADAIQDSENILTHNLKGVGSMVQQQREGCVWLSGQTHGVRGVAGQTKWVRLVGSNTSKGAFCLAAKAAFGCNKYPRGCVGIQTARRVLRVGGCIAPFSSCGLGTMVVGVAGWLVGGDGGGLVVGMEWRIYFIRVWRMRVRWRVEMLNFECVRSMEVMGLRNGTQFGFCEEKRISDEMNDLEGVDYDDMVRSKFGFWVSEYWCLRVEVDRGLWCWVKVLNVDGMNWYMELV</sequence>
<organism evidence="1 2">
    <name type="scientific">Tanacetum coccineum</name>
    <dbReference type="NCBI Taxonomy" id="301880"/>
    <lineage>
        <taxon>Eukaryota</taxon>
        <taxon>Viridiplantae</taxon>
        <taxon>Streptophyta</taxon>
        <taxon>Embryophyta</taxon>
        <taxon>Tracheophyta</taxon>
        <taxon>Spermatophyta</taxon>
        <taxon>Magnoliopsida</taxon>
        <taxon>eudicotyledons</taxon>
        <taxon>Gunneridae</taxon>
        <taxon>Pentapetalae</taxon>
        <taxon>asterids</taxon>
        <taxon>campanulids</taxon>
        <taxon>Asterales</taxon>
        <taxon>Asteraceae</taxon>
        <taxon>Asteroideae</taxon>
        <taxon>Anthemideae</taxon>
        <taxon>Anthemidinae</taxon>
        <taxon>Tanacetum</taxon>
    </lineage>
</organism>
<reference evidence="1" key="1">
    <citation type="journal article" date="2022" name="Int. J. Mol. Sci.">
        <title>Draft Genome of Tanacetum Coccineum: Genomic Comparison of Closely Related Tanacetum-Family Plants.</title>
        <authorList>
            <person name="Yamashiro T."/>
            <person name="Shiraishi A."/>
            <person name="Nakayama K."/>
            <person name="Satake H."/>
        </authorList>
    </citation>
    <scope>NUCLEOTIDE SEQUENCE</scope>
</reference>
<accession>A0ABQ5HMV0</accession>
<protein>
    <recommendedName>
        <fullName evidence="3">SWIM-type domain-containing protein</fullName>
    </recommendedName>
</protein>
<comment type="caution">
    <text evidence="1">The sequence shown here is derived from an EMBL/GenBank/DDBJ whole genome shotgun (WGS) entry which is preliminary data.</text>
</comment>
<name>A0ABQ5HMV0_9ASTR</name>
<reference evidence="1" key="2">
    <citation type="submission" date="2022-01" db="EMBL/GenBank/DDBJ databases">
        <authorList>
            <person name="Yamashiro T."/>
            <person name="Shiraishi A."/>
            <person name="Satake H."/>
            <person name="Nakayama K."/>
        </authorList>
    </citation>
    <scope>NUCLEOTIDE SEQUENCE</scope>
</reference>
<dbReference type="Proteomes" id="UP001151760">
    <property type="component" value="Unassembled WGS sequence"/>
</dbReference>
<dbReference type="EMBL" id="BQNB010019746">
    <property type="protein sequence ID" value="GJT88612.1"/>
    <property type="molecule type" value="Genomic_DNA"/>
</dbReference>
<proteinExistence type="predicted"/>
<keyword evidence="2" id="KW-1185">Reference proteome</keyword>
<evidence type="ECO:0000313" key="2">
    <source>
        <dbReference type="Proteomes" id="UP001151760"/>
    </source>
</evidence>
<evidence type="ECO:0000313" key="1">
    <source>
        <dbReference type="EMBL" id="GJT88612.1"/>
    </source>
</evidence>
<evidence type="ECO:0008006" key="3">
    <source>
        <dbReference type="Google" id="ProtNLM"/>
    </source>
</evidence>
<gene>
    <name evidence="1" type="ORF">Tco_1070329</name>
</gene>